<dbReference type="FunFam" id="3.40.50.10880:FF:000002">
    <property type="entry name" value="Acidic residue methyltransferase 1"/>
    <property type="match status" value="1"/>
</dbReference>
<sequence length="445" mass="51210">MATMGNVLRGDGGKDELPPKLNPIKEGTFVHYTLRVRWPKTLDKTSEGVERTRKTLIQQYGKGADADVNSIRKGLSDLKDRIVADKPLTDIDDTSYSFEVWNKALAELRKKHGDDQVTWYKMDWLFTETYLYRKIVGCVANTEFLKSFDIFKDQKVEGFSGHLDQIRDSISYLLSIKESSEKQEKEVLEGFLKMCLWGNKCDLSLSCGEAATMKHSPVEAARLLDEFILCNDFKIAIESFFLKLKSNKKGLRELHIVLDNAGVELISDLILSEYLMEMKLVDKTVLHGKEYPYFVSDVTGRDFEWTLAELNKLGGVYQQMYQKLSERVKKNELVFRDHRFWTYFHPYCEMNTVAKDLYSLLSEASIIIMKGDLNYRKLVADREWAYETPFKVALCGFLPAPIFALRSLKSETVTGLPEDVAERMRQEPSRNWMVSGDYGVAELAF</sequence>
<dbReference type="GO" id="GO:0032259">
    <property type="term" value="P:methylation"/>
    <property type="evidence" value="ECO:0007669"/>
    <property type="project" value="UniProtKB-KW"/>
</dbReference>
<evidence type="ECO:0000313" key="16">
    <source>
        <dbReference type="EMBL" id="CAJ0591439.1"/>
    </source>
</evidence>
<comment type="similarity">
    <text evidence="3 13">Belongs to the damage-control phosphatase family. Sugar phosphate phosphatase III subfamily.</text>
</comment>
<keyword evidence="7" id="KW-0949">S-adenosyl-L-methionine</keyword>
<comment type="function">
    <text evidence="11 13">Metal-dependent phosphatase that shows phosphatase activity against several substrates, including fructose-1-phosphate and fructose-6-phosphate. Its preference for fructose-1-phosphate, a strong glycating agent that causes DNA damage rather than a canonical yeast metabolite, suggests a damage-control function in hexose phosphate metabolism. Has also been shown to have O-methyltransferase activity that methylates glutamate residues of target proteins to form gamma-glutamyl methyl ester residues. Possibly methylates PCNA, suggesting it is involved in the DNA damage response.</text>
</comment>
<dbReference type="Gene3D" id="3.40.50.10880">
    <property type="entry name" value="Uncharacterised protein PF01937, DUF89, domain 3"/>
    <property type="match status" value="1"/>
</dbReference>
<evidence type="ECO:0000256" key="13">
    <source>
        <dbReference type="RuleBase" id="RU367030"/>
    </source>
</evidence>
<keyword evidence="5 13" id="KW-0489">Methyltransferase</keyword>
<evidence type="ECO:0000313" key="17">
    <source>
        <dbReference type="Proteomes" id="UP001176961"/>
    </source>
</evidence>
<keyword evidence="4" id="KW-0533">Nickel</keyword>
<evidence type="ECO:0000256" key="14">
    <source>
        <dbReference type="SAM" id="MobiDB-lite"/>
    </source>
</evidence>
<protein>
    <recommendedName>
        <fullName evidence="13">Sugar phosphate phosphatase</fullName>
        <ecNumber evidence="13">2.1.1.-</ecNumber>
        <ecNumber evidence="13">3.1.3.-</ecNumber>
    </recommendedName>
</protein>
<dbReference type="EMBL" id="CATQJL010000001">
    <property type="protein sequence ID" value="CAJ0591439.1"/>
    <property type="molecule type" value="Genomic_DNA"/>
</dbReference>
<organism evidence="16 17">
    <name type="scientific">Cylicocyclus nassatus</name>
    <name type="common">Nematode worm</name>
    <dbReference type="NCBI Taxonomy" id="53992"/>
    <lineage>
        <taxon>Eukaryota</taxon>
        <taxon>Metazoa</taxon>
        <taxon>Ecdysozoa</taxon>
        <taxon>Nematoda</taxon>
        <taxon>Chromadorea</taxon>
        <taxon>Rhabditida</taxon>
        <taxon>Rhabditina</taxon>
        <taxon>Rhabditomorpha</taxon>
        <taxon>Strongyloidea</taxon>
        <taxon>Strongylidae</taxon>
        <taxon>Cylicocyclus</taxon>
    </lineage>
</organism>
<dbReference type="InterPro" id="IPR036075">
    <property type="entry name" value="ARMT-1-like_metal-bd_sf"/>
</dbReference>
<comment type="catalytic activity">
    <reaction evidence="1 13">
        <text>L-glutamyl-[protein] + S-adenosyl-L-methionine = [protein]-L-glutamate 5-O-methyl ester + S-adenosyl-L-homocysteine</text>
        <dbReference type="Rhea" id="RHEA:24452"/>
        <dbReference type="Rhea" id="RHEA-COMP:10208"/>
        <dbReference type="Rhea" id="RHEA-COMP:10311"/>
        <dbReference type="ChEBI" id="CHEBI:29973"/>
        <dbReference type="ChEBI" id="CHEBI:57856"/>
        <dbReference type="ChEBI" id="CHEBI:59789"/>
        <dbReference type="ChEBI" id="CHEBI:82795"/>
    </reaction>
</comment>
<dbReference type="Pfam" id="PF01937">
    <property type="entry name" value="ARMT1-like_dom"/>
    <property type="match status" value="1"/>
</dbReference>
<dbReference type="PANTHER" id="PTHR12260:SF6">
    <property type="entry name" value="DAMAGE-CONTROL PHOSPHATASE ARMT1"/>
    <property type="match status" value="1"/>
</dbReference>
<dbReference type="EC" id="3.1.3.-" evidence="13"/>
<gene>
    <name evidence="16" type="ORF">CYNAS_LOCUS3422</name>
</gene>
<dbReference type="AlphaFoldDB" id="A0AA36DRQ8"/>
<evidence type="ECO:0000256" key="3">
    <source>
        <dbReference type="ARBA" id="ARBA00009519"/>
    </source>
</evidence>
<keyword evidence="6" id="KW-0808">Transferase</keyword>
<dbReference type="Proteomes" id="UP001176961">
    <property type="component" value="Unassembled WGS sequence"/>
</dbReference>
<dbReference type="Gene3D" id="1.20.930.60">
    <property type="match status" value="1"/>
</dbReference>
<dbReference type="EC" id="2.1.1.-" evidence="13"/>
<evidence type="ECO:0000256" key="2">
    <source>
        <dbReference type="ARBA" id="ARBA00001326"/>
    </source>
</evidence>
<comment type="domain">
    <text evidence="13">Subfamily III proteins have a conserved RTxK motif about 40-50 residues from the C-terminus; the threonine may be replaced by serine or cysteine.</text>
</comment>
<dbReference type="InterPro" id="IPR002791">
    <property type="entry name" value="ARMT1-like_metal-bd"/>
</dbReference>
<feature type="domain" description="Damage-control phosphatase ARMT1-like metal-binding" evidence="15">
    <location>
        <begin position="34"/>
        <end position="422"/>
    </location>
</feature>
<dbReference type="GO" id="GO:0006974">
    <property type="term" value="P:DNA damage response"/>
    <property type="evidence" value="ECO:0007669"/>
    <property type="project" value="TreeGrafter"/>
</dbReference>
<keyword evidence="9 13" id="KW-0378">Hydrolase</keyword>
<evidence type="ECO:0000256" key="9">
    <source>
        <dbReference type="ARBA" id="ARBA00022801"/>
    </source>
</evidence>
<evidence type="ECO:0000256" key="11">
    <source>
        <dbReference type="ARBA" id="ARBA00045980"/>
    </source>
</evidence>
<dbReference type="GO" id="GO:0046872">
    <property type="term" value="F:metal ion binding"/>
    <property type="evidence" value="ECO:0007669"/>
    <property type="project" value="UniProtKB-UniRule"/>
</dbReference>
<evidence type="ECO:0000256" key="1">
    <source>
        <dbReference type="ARBA" id="ARBA00000807"/>
    </source>
</evidence>
<comment type="cofactor">
    <cofactor evidence="13">
        <name>Mn(2+)</name>
        <dbReference type="ChEBI" id="CHEBI:29035"/>
    </cofactor>
    <cofactor evidence="13">
        <name>Ni(2+)</name>
        <dbReference type="ChEBI" id="CHEBI:49786"/>
    </cofactor>
</comment>
<evidence type="ECO:0000256" key="7">
    <source>
        <dbReference type="ARBA" id="ARBA00022691"/>
    </source>
</evidence>
<accession>A0AA36DRQ8</accession>
<comment type="caution">
    <text evidence="16">The sequence shown here is derived from an EMBL/GenBank/DDBJ whole genome shotgun (WGS) entry which is preliminary data.</text>
</comment>
<dbReference type="InterPro" id="IPR039763">
    <property type="entry name" value="ARMT1"/>
</dbReference>
<keyword evidence="8 13" id="KW-0479">Metal-binding</keyword>
<keyword evidence="17" id="KW-1185">Reference proteome</keyword>
<feature type="region of interest" description="Disordered" evidence="14">
    <location>
        <begin position="1"/>
        <end position="20"/>
    </location>
</feature>
<evidence type="ECO:0000256" key="5">
    <source>
        <dbReference type="ARBA" id="ARBA00022603"/>
    </source>
</evidence>
<dbReference type="PANTHER" id="PTHR12260">
    <property type="entry name" value="DAMAGE-CONTROL PHOSPHATASE ARMT1"/>
    <property type="match status" value="1"/>
</dbReference>
<evidence type="ECO:0000256" key="8">
    <source>
        <dbReference type="ARBA" id="ARBA00022723"/>
    </source>
</evidence>
<proteinExistence type="inferred from homology"/>
<evidence type="ECO:0000259" key="15">
    <source>
        <dbReference type="Pfam" id="PF01937"/>
    </source>
</evidence>
<comment type="catalytic activity">
    <reaction evidence="12 13">
        <text>beta-D-fructose 6-phosphate = dihydroxyacetone + D-glyceraldehyde 3-phosphate</text>
        <dbReference type="Rhea" id="RHEA:28002"/>
        <dbReference type="ChEBI" id="CHEBI:16016"/>
        <dbReference type="ChEBI" id="CHEBI:57634"/>
        <dbReference type="ChEBI" id="CHEBI:59776"/>
    </reaction>
</comment>
<evidence type="ECO:0000256" key="6">
    <source>
        <dbReference type="ARBA" id="ARBA00022679"/>
    </source>
</evidence>
<comment type="catalytic activity">
    <reaction evidence="2 13">
        <text>beta-D-fructose 1-phosphate + H2O = D-fructose + phosphate</text>
        <dbReference type="Rhea" id="RHEA:35603"/>
        <dbReference type="ChEBI" id="CHEBI:15377"/>
        <dbReference type="ChEBI" id="CHEBI:37721"/>
        <dbReference type="ChEBI" id="CHEBI:43474"/>
        <dbReference type="ChEBI" id="CHEBI:138881"/>
    </reaction>
</comment>
<reference evidence="16" key="1">
    <citation type="submission" date="2023-07" db="EMBL/GenBank/DDBJ databases">
        <authorList>
            <consortium name="CYATHOMIX"/>
        </authorList>
    </citation>
    <scope>NUCLEOTIDE SEQUENCE</scope>
    <source>
        <strain evidence="16">N/A</strain>
    </source>
</reference>
<name>A0AA36DRQ8_CYLNA</name>
<dbReference type="GO" id="GO:0051998">
    <property type="term" value="F:protein carboxyl O-methyltransferase activity"/>
    <property type="evidence" value="ECO:0007669"/>
    <property type="project" value="UniProtKB-UniRule"/>
</dbReference>
<dbReference type="SUPFAM" id="SSF111321">
    <property type="entry name" value="AF1104-like"/>
    <property type="match status" value="1"/>
</dbReference>
<keyword evidence="10 13" id="KW-0464">Manganese</keyword>
<dbReference type="GO" id="GO:0016791">
    <property type="term" value="F:phosphatase activity"/>
    <property type="evidence" value="ECO:0007669"/>
    <property type="project" value="TreeGrafter"/>
</dbReference>
<evidence type="ECO:0000256" key="10">
    <source>
        <dbReference type="ARBA" id="ARBA00023211"/>
    </source>
</evidence>
<evidence type="ECO:0000256" key="4">
    <source>
        <dbReference type="ARBA" id="ARBA00022596"/>
    </source>
</evidence>
<dbReference type="GO" id="GO:0005634">
    <property type="term" value="C:nucleus"/>
    <property type="evidence" value="ECO:0007669"/>
    <property type="project" value="TreeGrafter"/>
</dbReference>
<evidence type="ECO:0000256" key="12">
    <source>
        <dbReference type="ARBA" id="ARBA00048809"/>
    </source>
</evidence>